<accession>A0A5D2DCK4</accession>
<proteinExistence type="predicted"/>
<gene>
    <name evidence="1" type="ORF">ES288_D02G115600v1</name>
</gene>
<dbReference type="AlphaFoldDB" id="A0A5D2DCK4"/>
<reference evidence="1 2" key="1">
    <citation type="submission" date="2019-06" db="EMBL/GenBank/DDBJ databases">
        <title>WGS assembly of Gossypium darwinii.</title>
        <authorList>
            <person name="Chen Z.J."/>
            <person name="Sreedasyam A."/>
            <person name="Ando A."/>
            <person name="Song Q."/>
            <person name="De L."/>
            <person name="Hulse-Kemp A."/>
            <person name="Ding M."/>
            <person name="Ye W."/>
            <person name="Kirkbride R."/>
            <person name="Jenkins J."/>
            <person name="Plott C."/>
            <person name="Lovell J."/>
            <person name="Lin Y.-M."/>
            <person name="Vaughn R."/>
            <person name="Liu B."/>
            <person name="Li W."/>
            <person name="Simpson S."/>
            <person name="Scheffler B."/>
            <person name="Saski C."/>
            <person name="Grover C."/>
            <person name="Hu G."/>
            <person name="Conover J."/>
            <person name="Carlson J."/>
            <person name="Shu S."/>
            <person name="Boston L."/>
            <person name="Williams M."/>
            <person name="Peterson D."/>
            <person name="Mcgee K."/>
            <person name="Jones D."/>
            <person name="Wendel J."/>
            <person name="Stelly D."/>
            <person name="Grimwood J."/>
            <person name="Schmutz J."/>
        </authorList>
    </citation>
    <scope>NUCLEOTIDE SEQUENCE [LARGE SCALE GENOMIC DNA]</scope>
    <source>
        <strain evidence="1">1808015.09</strain>
    </source>
</reference>
<dbReference type="Proteomes" id="UP000323506">
    <property type="component" value="Chromosome D02"/>
</dbReference>
<organism evidence="1 2">
    <name type="scientific">Gossypium darwinii</name>
    <name type="common">Darwin's cotton</name>
    <name type="synonym">Gossypium barbadense var. darwinii</name>
    <dbReference type="NCBI Taxonomy" id="34276"/>
    <lineage>
        <taxon>Eukaryota</taxon>
        <taxon>Viridiplantae</taxon>
        <taxon>Streptophyta</taxon>
        <taxon>Embryophyta</taxon>
        <taxon>Tracheophyta</taxon>
        <taxon>Spermatophyta</taxon>
        <taxon>Magnoliopsida</taxon>
        <taxon>eudicotyledons</taxon>
        <taxon>Gunneridae</taxon>
        <taxon>Pentapetalae</taxon>
        <taxon>rosids</taxon>
        <taxon>malvids</taxon>
        <taxon>Malvales</taxon>
        <taxon>Malvaceae</taxon>
        <taxon>Malvoideae</taxon>
        <taxon>Gossypium</taxon>
    </lineage>
</organism>
<name>A0A5D2DCK4_GOSDA</name>
<keyword evidence="2" id="KW-1185">Reference proteome</keyword>
<dbReference type="EMBL" id="CM017702">
    <property type="protein sequence ID" value="TYG79114.1"/>
    <property type="molecule type" value="Genomic_DNA"/>
</dbReference>
<sequence length="58" mass="6549">MPLPIMPRTPFCYLQDSFNSQMVNCVISPIQPQAPPITLTPPPILPHSFFRSTLLILQ</sequence>
<evidence type="ECO:0000313" key="2">
    <source>
        <dbReference type="Proteomes" id="UP000323506"/>
    </source>
</evidence>
<protein>
    <submittedName>
        <fullName evidence="1">Uncharacterized protein</fullName>
    </submittedName>
</protein>
<evidence type="ECO:0000313" key="1">
    <source>
        <dbReference type="EMBL" id="TYG79114.1"/>
    </source>
</evidence>